<dbReference type="AlphaFoldDB" id="A0A395M0R7"/>
<dbReference type="InterPro" id="IPR010390">
    <property type="entry name" value="ABC-2_transporter-like"/>
</dbReference>
<feature type="transmembrane region" description="Helical" evidence="1">
    <location>
        <begin position="243"/>
        <end position="266"/>
    </location>
</feature>
<organism evidence="2 3">
    <name type="scientific">Candidatus Thermochlorobacter aerophilus</name>
    <dbReference type="NCBI Taxonomy" id="1868324"/>
    <lineage>
        <taxon>Bacteria</taxon>
        <taxon>Pseudomonadati</taxon>
        <taxon>Chlorobiota</taxon>
        <taxon>Chlorobiia</taxon>
        <taxon>Chlorobiales</taxon>
        <taxon>Candidatus Thermochlorobacteriaceae</taxon>
        <taxon>Candidatus Thermochlorobacter</taxon>
    </lineage>
</organism>
<keyword evidence="1" id="KW-0472">Membrane</keyword>
<reference evidence="2 3" key="1">
    <citation type="journal article" date="2011" name="ISME J.">
        <title>Community ecology of hot spring cyanobacterial mats: predominant populations and their functional potential.</title>
        <authorList>
            <person name="Klatt C.G."/>
            <person name="Wood J.M."/>
            <person name="Rusch D.B."/>
            <person name="Bateson M.M."/>
            <person name="Hamamura N."/>
            <person name="Heidelberg J.F."/>
            <person name="Grossman A.R."/>
            <person name="Bhaya D."/>
            <person name="Cohan F.M."/>
            <person name="Kuhl M."/>
            <person name="Bryant D.A."/>
            <person name="Ward D.M."/>
        </authorList>
    </citation>
    <scope>NUCLEOTIDE SEQUENCE [LARGE SCALE GENOMIC DNA]</scope>
    <source>
        <strain evidence="2">OS</strain>
    </source>
</reference>
<keyword evidence="1" id="KW-0812">Transmembrane</keyword>
<dbReference type="EMBL" id="PHFL01000039">
    <property type="protein sequence ID" value="RFM24356.1"/>
    <property type="molecule type" value="Genomic_DNA"/>
</dbReference>
<dbReference type="PANTHER" id="PTHR36833:SF2">
    <property type="entry name" value="SLR0610 PROTEIN"/>
    <property type="match status" value="1"/>
</dbReference>
<feature type="transmembrane region" description="Helical" evidence="1">
    <location>
        <begin position="208"/>
        <end position="231"/>
    </location>
</feature>
<gene>
    <name evidence="2" type="ORF">D0433_05020</name>
</gene>
<feature type="transmembrane region" description="Helical" evidence="1">
    <location>
        <begin position="73"/>
        <end position="96"/>
    </location>
</feature>
<sequence length="274" mass="31719">MKRILYKLSGSIVRFLRLEWAFIKNCLTRDIQYRGNFFLVFIMDIVWYAVNLGFFEVIYFNTSTIAGYTRNDVFFFMATTFVIDAIDMTFFASGIWQMSDFIRKGDFDFILSKPISPLMYSTMRYVSFGSLLDLIFAIGLLIIAFFNLDVTPTFLDIVAYIVLAVSGLIVMYSIQVFFAALGFIFVNASTGLQWGFHHLYQLAMRPEAIYKGIFRFFLLYLLPMIVISSVPSTMILRGFNLQTFLTCIIISTLSLFLTIKFFYFALRHYESASS</sequence>
<dbReference type="Pfam" id="PF06182">
    <property type="entry name" value="ABC2_membrane_6"/>
    <property type="match status" value="1"/>
</dbReference>
<evidence type="ECO:0000313" key="3">
    <source>
        <dbReference type="Proteomes" id="UP000266389"/>
    </source>
</evidence>
<proteinExistence type="predicted"/>
<dbReference type="PANTHER" id="PTHR36833">
    <property type="entry name" value="SLR0610 PROTEIN-RELATED"/>
    <property type="match status" value="1"/>
</dbReference>
<comment type="caution">
    <text evidence="2">The sequence shown here is derived from an EMBL/GenBank/DDBJ whole genome shotgun (WGS) entry which is preliminary data.</text>
</comment>
<evidence type="ECO:0000313" key="2">
    <source>
        <dbReference type="EMBL" id="RFM24356.1"/>
    </source>
</evidence>
<feature type="transmembrane region" description="Helical" evidence="1">
    <location>
        <begin position="125"/>
        <end position="146"/>
    </location>
</feature>
<dbReference type="Proteomes" id="UP000266389">
    <property type="component" value="Unassembled WGS sequence"/>
</dbReference>
<name>A0A395M0R7_9BACT</name>
<evidence type="ECO:0008006" key="4">
    <source>
        <dbReference type="Google" id="ProtNLM"/>
    </source>
</evidence>
<feature type="transmembrane region" description="Helical" evidence="1">
    <location>
        <begin position="158"/>
        <end position="187"/>
    </location>
</feature>
<keyword evidence="1" id="KW-1133">Transmembrane helix</keyword>
<feature type="transmembrane region" description="Helical" evidence="1">
    <location>
        <begin position="37"/>
        <end position="61"/>
    </location>
</feature>
<accession>A0A395M0R7</accession>
<evidence type="ECO:0000256" key="1">
    <source>
        <dbReference type="SAM" id="Phobius"/>
    </source>
</evidence>
<protein>
    <recommendedName>
        <fullName evidence="4">ABC transporter permease</fullName>
    </recommendedName>
</protein>